<gene>
    <name evidence="2" type="ORF">T01_8477</name>
</gene>
<accession>A0A0V1BPR1</accession>
<name>A0A0V1BPR1_TRISP</name>
<dbReference type="AlphaFoldDB" id="A0A0V1BPR1"/>
<evidence type="ECO:0000313" key="3">
    <source>
        <dbReference type="Proteomes" id="UP000054776"/>
    </source>
</evidence>
<keyword evidence="3" id="KW-1185">Reference proteome</keyword>
<comment type="caution">
    <text evidence="2">The sequence shown here is derived from an EMBL/GenBank/DDBJ whole genome shotgun (WGS) entry which is preliminary data.</text>
</comment>
<feature type="chain" id="PRO_5006875366" description="Secreted protein" evidence="1">
    <location>
        <begin position="22"/>
        <end position="140"/>
    </location>
</feature>
<dbReference type="Proteomes" id="UP000054776">
    <property type="component" value="Unassembled WGS sequence"/>
</dbReference>
<proteinExistence type="predicted"/>
<dbReference type="EMBL" id="JYDH01000020">
    <property type="protein sequence ID" value="KRY39172.1"/>
    <property type="molecule type" value="Genomic_DNA"/>
</dbReference>
<keyword evidence="1" id="KW-0732">Signal</keyword>
<reference evidence="2 3" key="1">
    <citation type="submission" date="2015-01" db="EMBL/GenBank/DDBJ databases">
        <title>Evolution of Trichinella species and genotypes.</title>
        <authorList>
            <person name="Korhonen P.K."/>
            <person name="Edoardo P."/>
            <person name="Giuseppe L.R."/>
            <person name="Gasser R.B."/>
        </authorList>
    </citation>
    <scope>NUCLEOTIDE SEQUENCE [LARGE SCALE GENOMIC DNA]</scope>
    <source>
        <strain evidence="2">ISS3</strain>
    </source>
</reference>
<protein>
    <recommendedName>
        <fullName evidence="4">Secreted protein</fullName>
    </recommendedName>
</protein>
<feature type="signal peptide" evidence="1">
    <location>
        <begin position="1"/>
        <end position="21"/>
    </location>
</feature>
<dbReference type="InParanoid" id="A0A0V1BPR1"/>
<organism evidence="2 3">
    <name type="scientific">Trichinella spiralis</name>
    <name type="common">Trichina worm</name>
    <dbReference type="NCBI Taxonomy" id="6334"/>
    <lineage>
        <taxon>Eukaryota</taxon>
        <taxon>Metazoa</taxon>
        <taxon>Ecdysozoa</taxon>
        <taxon>Nematoda</taxon>
        <taxon>Enoplea</taxon>
        <taxon>Dorylaimia</taxon>
        <taxon>Trichinellida</taxon>
        <taxon>Trichinellidae</taxon>
        <taxon>Trichinella</taxon>
    </lineage>
</organism>
<evidence type="ECO:0000256" key="1">
    <source>
        <dbReference type="SAM" id="SignalP"/>
    </source>
</evidence>
<evidence type="ECO:0008006" key="4">
    <source>
        <dbReference type="Google" id="ProtNLM"/>
    </source>
</evidence>
<sequence>MRMLCAAMILTAELTVTEVESGTTITKATRLVDNMQLHFASYRETTTTTPRSLKQCKETKRHDTTRTDKQTRASLKQRSKFVVRLFCSTFPNTGAENTQILSRINKQQLPNLPALCVIIHMDLIGSTERRGRQVRRFEKR</sequence>
<evidence type="ECO:0000313" key="2">
    <source>
        <dbReference type="EMBL" id="KRY39172.1"/>
    </source>
</evidence>